<keyword evidence="7" id="KW-0406">Ion transport</keyword>
<name>A0A401Q149_SCYTO</name>
<evidence type="ECO:0000256" key="4">
    <source>
        <dbReference type="ARBA" id="ARBA00022692"/>
    </source>
</evidence>
<dbReference type="GO" id="GO:0005381">
    <property type="term" value="F:iron ion transmembrane transporter activity"/>
    <property type="evidence" value="ECO:0007669"/>
    <property type="project" value="UniProtKB-UniRule"/>
</dbReference>
<evidence type="ECO:0000256" key="8">
    <source>
        <dbReference type="SAM" id="MobiDB-lite"/>
    </source>
</evidence>
<dbReference type="InterPro" id="IPR009716">
    <property type="entry name" value="Ferroportin-1"/>
</dbReference>
<dbReference type="GO" id="GO:0016020">
    <property type="term" value="C:membrane"/>
    <property type="evidence" value="ECO:0007669"/>
    <property type="project" value="UniProtKB-SubCell"/>
</dbReference>
<accession>A0A401Q149</accession>
<keyword evidence="4 7" id="KW-0812">Transmembrane</keyword>
<dbReference type="InterPro" id="IPR036259">
    <property type="entry name" value="MFS_trans_sf"/>
</dbReference>
<dbReference type="SUPFAM" id="SSF103473">
    <property type="entry name" value="MFS general substrate transporter"/>
    <property type="match status" value="1"/>
</dbReference>
<comment type="similarity">
    <text evidence="2 7">Belongs to the ferroportin (FP) (TC 2.A.100) family. SLC40A subfamily.</text>
</comment>
<comment type="function">
    <text evidence="7">May be involved in iron transport and iron homeostasis.</text>
</comment>
<evidence type="ECO:0000256" key="5">
    <source>
        <dbReference type="ARBA" id="ARBA00022989"/>
    </source>
</evidence>
<dbReference type="OMA" id="SMCFEYL"/>
<evidence type="ECO:0000256" key="2">
    <source>
        <dbReference type="ARBA" id="ARBA00006279"/>
    </source>
</evidence>
<dbReference type="OrthoDB" id="648861at2759"/>
<feature type="transmembrane region" description="Helical" evidence="7">
    <location>
        <begin position="85"/>
        <end position="106"/>
    </location>
</feature>
<keyword evidence="6 7" id="KW-0472">Membrane</keyword>
<gene>
    <name evidence="9" type="ORF">scyTo_0015936</name>
</gene>
<protein>
    <recommendedName>
        <fullName evidence="7">Solute carrier family 40 member</fullName>
    </recommendedName>
</protein>
<feature type="transmembrane region" description="Helical" evidence="7">
    <location>
        <begin position="400"/>
        <end position="418"/>
    </location>
</feature>
<feature type="transmembrane region" description="Helical" evidence="7">
    <location>
        <begin position="154"/>
        <end position="173"/>
    </location>
</feature>
<evidence type="ECO:0000256" key="1">
    <source>
        <dbReference type="ARBA" id="ARBA00004141"/>
    </source>
</evidence>
<dbReference type="STRING" id="75743.A0A401Q149"/>
<evidence type="ECO:0000256" key="6">
    <source>
        <dbReference type="ARBA" id="ARBA00023136"/>
    </source>
</evidence>
<evidence type="ECO:0000256" key="3">
    <source>
        <dbReference type="ARBA" id="ARBA00022448"/>
    </source>
</evidence>
<dbReference type="PANTHER" id="PTHR11660:SF57">
    <property type="entry name" value="SOLUTE CARRIER FAMILY 40 MEMBER"/>
    <property type="match status" value="1"/>
</dbReference>
<sequence length="607" mass="66728">AAATLCSACKASMDFEIEEEPSVSTSIHHSSDKKGGCMNRLGSTWRFLQSAHFFIYLTHLLSTWGDRMWHFAVSLFLVELYENSLLLPGVFGLAVSSSLILFGALVGNWVDNNARMKVVQVALVIQNLSVILCAVVFILLFVYNTQITTLWNGWAKIVCYTLVIAIGVVADLASTAMSIAIQRDWIIVIAGDDNKLSSMNATMRQIDLISKLLSPMAVGQIMTFSSSVVGCGFITGWNLFSMCFEYLMLRKIYKMTPALAQKGDKQTKEEEVSEGNETTFKDHKNTSSTVSVEGELTTNSTDDKESGCIKRILVPGIRTFRDGWIIYYRQPMFLAALGLSFLYMTVLGFDGITTGYAYAQGISSSMLSIMVALSALTGLIGTMFFTILKKYCGLIHTGCFSSIVQITCLALCIASVFAPGSPLDLSVPLYSRASDQLEDDTTSVYPNVSNASVMKQSSINKFFRYDVTLQLPSNLTNSTEIREYISIALFFAGAVSARVGLWSFDLTVTQIMQEMVSESKRGIVNGVQSSMNSIMDLLRFVLVIIMPAPEHFGVLIILSVVFVSAGGLLFFCFARKALGKELLKCVCMKEKDSENNKDANVVAESFL</sequence>
<feature type="compositionally biased region" description="Polar residues" evidence="8">
    <location>
        <begin position="286"/>
        <end position="299"/>
    </location>
</feature>
<comment type="caution">
    <text evidence="9">The sequence shown here is derived from an EMBL/GenBank/DDBJ whole genome shotgun (WGS) entry which is preliminary data.</text>
</comment>
<feature type="region of interest" description="Disordered" evidence="8">
    <location>
        <begin position="264"/>
        <end position="299"/>
    </location>
</feature>
<evidence type="ECO:0000256" key="7">
    <source>
        <dbReference type="RuleBase" id="RU365065"/>
    </source>
</evidence>
<dbReference type="Proteomes" id="UP000288216">
    <property type="component" value="Unassembled WGS sequence"/>
</dbReference>
<dbReference type="PANTHER" id="PTHR11660">
    <property type="entry name" value="SOLUTE CARRIER FAMILY 40 MEMBER"/>
    <property type="match status" value="1"/>
</dbReference>
<evidence type="ECO:0000313" key="10">
    <source>
        <dbReference type="Proteomes" id="UP000288216"/>
    </source>
</evidence>
<reference evidence="9 10" key="1">
    <citation type="journal article" date="2018" name="Nat. Ecol. Evol.">
        <title>Shark genomes provide insights into elasmobranch evolution and the origin of vertebrates.</title>
        <authorList>
            <person name="Hara Y"/>
            <person name="Yamaguchi K"/>
            <person name="Onimaru K"/>
            <person name="Kadota M"/>
            <person name="Koyanagi M"/>
            <person name="Keeley SD"/>
            <person name="Tatsumi K"/>
            <person name="Tanaka K"/>
            <person name="Motone F"/>
            <person name="Kageyama Y"/>
            <person name="Nozu R"/>
            <person name="Adachi N"/>
            <person name="Nishimura O"/>
            <person name="Nakagawa R"/>
            <person name="Tanegashima C"/>
            <person name="Kiyatake I"/>
            <person name="Matsumoto R"/>
            <person name="Murakumo K"/>
            <person name="Nishida K"/>
            <person name="Terakita A"/>
            <person name="Kuratani S"/>
            <person name="Sato K"/>
            <person name="Hyodo S Kuraku.S."/>
        </authorList>
    </citation>
    <scope>NUCLEOTIDE SEQUENCE [LARGE SCALE GENOMIC DNA]</scope>
</reference>
<feature type="transmembrane region" description="Helical" evidence="7">
    <location>
        <begin position="365"/>
        <end position="388"/>
    </location>
</feature>
<comment type="subcellular location">
    <subcellularLocation>
        <location evidence="1 7">Membrane</location>
        <topology evidence="1 7">Multi-pass membrane protein</topology>
    </subcellularLocation>
</comment>
<keyword evidence="3 7" id="KW-0813">Transport</keyword>
<feature type="non-terminal residue" evidence="9">
    <location>
        <position position="1"/>
    </location>
</feature>
<dbReference type="EMBL" id="BFAA01009302">
    <property type="protein sequence ID" value="GCB79121.1"/>
    <property type="molecule type" value="Genomic_DNA"/>
</dbReference>
<keyword evidence="10" id="KW-1185">Reference proteome</keyword>
<dbReference type="CDD" id="cd17480">
    <property type="entry name" value="MFS_SLC40A1_like"/>
    <property type="match status" value="1"/>
</dbReference>
<feature type="transmembrane region" description="Helical" evidence="7">
    <location>
        <begin position="552"/>
        <end position="574"/>
    </location>
</feature>
<evidence type="ECO:0000313" key="9">
    <source>
        <dbReference type="EMBL" id="GCB79121.1"/>
    </source>
</evidence>
<keyword evidence="5 7" id="KW-1133">Transmembrane helix</keyword>
<feature type="transmembrane region" description="Helical" evidence="7">
    <location>
        <begin position="333"/>
        <end position="359"/>
    </location>
</feature>
<dbReference type="Pfam" id="PF06963">
    <property type="entry name" value="FPN1"/>
    <property type="match status" value="1"/>
</dbReference>
<feature type="transmembrane region" description="Helical" evidence="7">
    <location>
        <begin position="118"/>
        <end position="142"/>
    </location>
</feature>
<comment type="caution">
    <text evidence="7">Lacks conserved residue(s) required for the propagation of feature annotation.</text>
</comment>
<organism evidence="9 10">
    <name type="scientific">Scyliorhinus torazame</name>
    <name type="common">Cloudy catshark</name>
    <name type="synonym">Catulus torazame</name>
    <dbReference type="NCBI Taxonomy" id="75743"/>
    <lineage>
        <taxon>Eukaryota</taxon>
        <taxon>Metazoa</taxon>
        <taxon>Chordata</taxon>
        <taxon>Craniata</taxon>
        <taxon>Vertebrata</taxon>
        <taxon>Chondrichthyes</taxon>
        <taxon>Elasmobranchii</taxon>
        <taxon>Galeomorphii</taxon>
        <taxon>Galeoidea</taxon>
        <taxon>Carcharhiniformes</taxon>
        <taxon>Scyliorhinidae</taxon>
        <taxon>Scyliorhinus</taxon>
    </lineage>
</organism>
<proteinExistence type="inferred from homology"/>
<dbReference type="AlphaFoldDB" id="A0A401Q149"/>